<dbReference type="VEuPathDB" id="PlasmoDB:POWCR01_000061000"/>
<protein>
    <submittedName>
        <fullName evidence="3">Leucine-rich repeat protein</fullName>
    </submittedName>
</protein>
<evidence type="ECO:0000256" key="1">
    <source>
        <dbReference type="ARBA" id="ARBA00022614"/>
    </source>
</evidence>
<proteinExistence type="predicted"/>
<dbReference type="AlphaFoldDB" id="A0A1D3TK56"/>
<keyword evidence="2" id="KW-0677">Repeat</keyword>
<dbReference type="Gene3D" id="3.80.10.10">
    <property type="entry name" value="Ribonuclease Inhibitor"/>
    <property type="match status" value="2"/>
</dbReference>
<dbReference type="PROSITE" id="PS51450">
    <property type="entry name" value="LRR"/>
    <property type="match status" value="3"/>
</dbReference>
<dbReference type="Pfam" id="PF14580">
    <property type="entry name" value="LRR_9"/>
    <property type="match status" value="1"/>
</dbReference>
<dbReference type="PANTHER" id="PTHR45973">
    <property type="entry name" value="PROTEIN PHOSPHATASE 1 REGULATORY SUBUNIT SDS22-RELATED"/>
    <property type="match status" value="1"/>
</dbReference>
<evidence type="ECO:0000313" key="4">
    <source>
        <dbReference type="Proteomes" id="UP000242942"/>
    </source>
</evidence>
<dbReference type="InterPro" id="IPR001611">
    <property type="entry name" value="Leu-rich_rpt"/>
</dbReference>
<dbReference type="OrthoDB" id="1904536at2759"/>
<keyword evidence="4" id="KW-1185">Reference proteome</keyword>
<dbReference type="InterPro" id="IPR050576">
    <property type="entry name" value="Cilia_flagella_integrity"/>
</dbReference>
<organism evidence="3 4">
    <name type="scientific">Plasmodium ovale</name>
    <name type="common">malaria parasite P. ovale</name>
    <dbReference type="NCBI Taxonomy" id="36330"/>
    <lineage>
        <taxon>Eukaryota</taxon>
        <taxon>Sar</taxon>
        <taxon>Alveolata</taxon>
        <taxon>Apicomplexa</taxon>
        <taxon>Aconoidasida</taxon>
        <taxon>Haemosporida</taxon>
        <taxon>Plasmodiidae</taxon>
        <taxon>Plasmodium</taxon>
        <taxon>Plasmodium (Plasmodium)</taxon>
    </lineage>
</organism>
<dbReference type="PANTHER" id="PTHR45973:SF35">
    <property type="entry name" value="LEUCINE-RICH REPEAT-CONTAINING PROTEIN 43"/>
    <property type="match status" value="1"/>
</dbReference>
<sequence>MECILNNEEIKKVVEKNETYYALIELNDVLYLNNKLYRKIENLQNLQNLKTLYLNNNALEGINGLDSCVNLIALYLNCNKISKIENLDCLKKLRILNLEDNNICVIENLDNLDCLEDLNLSNNCLGSKNSAKVCNLQKNKCLSILNLSNNQINEDILHILTSIENLSILYLMNNPMLSTYKNYRKVFVHTLKSLTFLDYLPIRKEERRCVQAFFAGGLTGEQEELERIKQEKKMNHEHSVECKTLSFTCISDM</sequence>
<evidence type="ECO:0000256" key="2">
    <source>
        <dbReference type="ARBA" id="ARBA00022737"/>
    </source>
</evidence>
<dbReference type="SMART" id="SM00365">
    <property type="entry name" value="LRR_SD22"/>
    <property type="match status" value="5"/>
</dbReference>
<dbReference type="InterPro" id="IPR032675">
    <property type="entry name" value="LRR_dom_sf"/>
</dbReference>
<dbReference type="VEuPathDB" id="PlasmoDB:PocGH01_12015400"/>
<dbReference type="Proteomes" id="UP000242942">
    <property type="component" value="Chromosome 12"/>
</dbReference>
<name>A0A1D3TK56_PLAOA</name>
<accession>A0A1D3TK56</accession>
<dbReference type="EMBL" id="LT594593">
    <property type="protein sequence ID" value="SCP05296.1"/>
    <property type="molecule type" value="Genomic_DNA"/>
</dbReference>
<dbReference type="SUPFAM" id="SSF52075">
    <property type="entry name" value="Outer arm dynein light chain 1"/>
    <property type="match status" value="1"/>
</dbReference>
<reference evidence="3 4" key="1">
    <citation type="submission" date="2016-06" db="EMBL/GenBank/DDBJ databases">
        <authorList>
            <consortium name="Pathogen Informatics"/>
        </authorList>
    </citation>
    <scope>NUCLEOTIDE SEQUENCE [LARGE SCALE GENOMIC DNA]</scope>
    <source>
        <strain evidence="3">PocGH01</strain>
    </source>
</reference>
<evidence type="ECO:0000313" key="3">
    <source>
        <dbReference type="EMBL" id="SCP05296.1"/>
    </source>
</evidence>
<keyword evidence="1" id="KW-0433">Leucine-rich repeat</keyword>
<gene>
    <name evidence="3" type="primary">LRR4.1</name>
    <name evidence="3" type="ORF">POCGH01_12015400</name>
</gene>